<dbReference type="InterPro" id="IPR039678">
    <property type="entry name" value="CTNNBL1"/>
</dbReference>
<organism evidence="12 13">
    <name type="scientific">Brachionus calyciflorus</name>
    <dbReference type="NCBI Taxonomy" id="104777"/>
    <lineage>
        <taxon>Eukaryota</taxon>
        <taxon>Metazoa</taxon>
        <taxon>Spiralia</taxon>
        <taxon>Gnathifera</taxon>
        <taxon>Rotifera</taxon>
        <taxon>Eurotatoria</taxon>
        <taxon>Monogononta</taxon>
        <taxon>Pseudotrocha</taxon>
        <taxon>Ploima</taxon>
        <taxon>Brachionidae</taxon>
        <taxon>Brachionus</taxon>
    </lineage>
</organism>
<dbReference type="InterPro" id="IPR011989">
    <property type="entry name" value="ARM-like"/>
</dbReference>
<sequence>MNVDEVLKYEPSKSFEESRKSKSDDNDFEPRKKFKTGNLDHLSERERLEVLKMLENEPEGELFTEASLKKLLLQFEKKFSKNQEMRIKYPDNPEKFMDSEVELNEVIQEMHVVSTRPDFYPLLLETSFVPSLLSLLGHENIDISTAVISLLQEMTDLESSMENLDEIKLLIDFLFEQQIFSLLVQNLERFDETNKDENEAVHNCLAIFENMVETKPSLSVESTKQGLLQWLLKRIKVKGPFDSNKLYAAELLSILVQNQDDNRKSLGEMDGIDTLLLQIAYYKKHKPTSAEEFEYMENLFNCLCSCLMLASNRVKFLKAEGLHLMRLILREQKHARNSALKVLSYAMNNLDGKENCQAFVEMLGLGILFPLFMKPVSSGKKKNKDSYINDEHIVSIISSLLKNCTGENKQRVIGKFVENDHEKIDRLMELYYKYSEQVERVKLSDADEEDSEDRDDELYMKKIENGLFALQSIVYIIMDIYVNGQESIKSRINKLLNLRKEPKDKLVEITKEYKENLGDDETKSSSEIHQERERIDNLILNF</sequence>
<dbReference type="InterPro" id="IPR016024">
    <property type="entry name" value="ARM-type_fold"/>
</dbReference>
<proteinExistence type="predicted"/>
<feature type="domain" description="Beta-catenin-like protein 1 N-terminal" evidence="11">
    <location>
        <begin position="43"/>
        <end position="148"/>
    </location>
</feature>
<keyword evidence="5" id="KW-0539">Nucleus</keyword>
<dbReference type="EMBL" id="CAJNOC010000056">
    <property type="protein sequence ID" value="CAF0710421.1"/>
    <property type="molecule type" value="Genomic_DNA"/>
</dbReference>
<evidence type="ECO:0000256" key="6">
    <source>
        <dbReference type="ARBA" id="ARBA00058456"/>
    </source>
</evidence>
<evidence type="ECO:0000256" key="8">
    <source>
        <dbReference type="ARBA" id="ARBA00070106"/>
    </source>
</evidence>
<dbReference type="GO" id="GO:0010467">
    <property type="term" value="P:gene expression"/>
    <property type="evidence" value="ECO:0007669"/>
    <property type="project" value="UniProtKB-ARBA"/>
</dbReference>
<dbReference type="PANTHER" id="PTHR14978:SF0">
    <property type="entry name" value="BETA-CATENIN-LIKE PROTEIN 1"/>
    <property type="match status" value="1"/>
</dbReference>
<dbReference type="AlphaFoldDB" id="A0A813M517"/>
<evidence type="ECO:0000313" key="13">
    <source>
        <dbReference type="Proteomes" id="UP000663879"/>
    </source>
</evidence>
<comment type="function">
    <text evidence="6">Component of the PRP19-CDC5L complex that forms an integral part of the spliceosome and is required for activating pre-mRNA splicing. Participates in AID/AICDA-mediated somatic hypermutation (SHM) and class-switch recombination (CSR), 2 processes resulting in the production of high-affinity, mutated isotype-switched antibodies.</text>
</comment>
<dbReference type="InterPro" id="IPR013180">
    <property type="entry name" value="CTNNBL1_N"/>
</dbReference>
<keyword evidence="2" id="KW-0597">Phosphoprotein</keyword>
<dbReference type="Proteomes" id="UP000663879">
    <property type="component" value="Unassembled WGS sequence"/>
</dbReference>
<dbReference type="GO" id="GO:0005681">
    <property type="term" value="C:spliceosomal complex"/>
    <property type="evidence" value="ECO:0007669"/>
    <property type="project" value="TreeGrafter"/>
</dbReference>
<dbReference type="SUPFAM" id="SSF48371">
    <property type="entry name" value="ARM repeat"/>
    <property type="match status" value="1"/>
</dbReference>
<dbReference type="SMART" id="SM01156">
    <property type="entry name" value="DUF1716"/>
    <property type="match status" value="1"/>
</dbReference>
<keyword evidence="13" id="KW-1185">Reference proteome</keyword>
<protein>
    <recommendedName>
        <fullName evidence="8">Beta-catenin-like protein 1</fullName>
    </recommendedName>
    <alternativeName>
        <fullName evidence="9">Nuclear-associated protein</fullName>
    </alternativeName>
</protein>
<dbReference type="FunFam" id="1.25.10.10:FF:001136">
    <property type="entry name" value="Beta-catenin-like protein 1"/>
    <property type="match status" value="1"/>
</dbReference>
<evidence type="ECO:0000256" key="7">
    <source>
        <dbReference type="ARBA" id="ARBA00061776"/>
    </source>
</evidence>
<feature type="compositionally biased region" description="Basic and acidic residues" evidence="10">
    <location>
        <begin position="1"/>
        <end position="31"/>
    </location>
</feature>
<evidence type="ECO:0000256" key="9">
    <source>
        <dbReference type="ARBA" id="ARBA00083862"/>
    </source>
</evidence>
<keyword evidence="4" id="KW-0175">Coiled coil</keyword>
<feature type="region of interest" description="Disordered" evidence="10">
    <location>
        <begin position="1"/>
        <end position="36"/>
    </location>
</feature>
<evidence type="ECO:0000256" key="1">
    <source>
        <dbReference type="ARBA" id="ARBA00004123"/>
    </source>
</evidence>
<evidence type="ECO:0000313" key="12">
    <source>
        <dbReference type="EMBL" id="CAF0710421.1"/>
    </source>
</evidence>
<dbReference type="Pfam" id="PF08216">
    <property type="entry name" value="CTNNBL"/>
    <property type="match status" value="1"/>
</dbReference>
<evidence type="ECO:0000259" key="11">
    <source>
        <dbReference type="SMART" id="SM01156"/>
    </source>
</evidence>
<evidence type="ECO:0000256" key="10">
    <source>
        <dbReference type="SAM" id="MobiDB-lite"/>
    </source>
</evidence>
<gene>
    <name evidence="12" type="ORF">OXX778_LOCUS977</name>
</gene>
<evidence type="ECO:0000256" key="2">
    <source>
        <dbReference type="ARBA" id="ARBA00022553"/>
    </source>
</evidence>
<evidence type="ECO:0000256" key="3">
    <source>
        <dbReference type="ARBA" id="ARBA00022737"/>
    </source>
</evidence>
<name>A0A813M517_9BILA</name>
<reference evidence="12" key="1">
    <citation type="submission" date="2021-02" db="EMBL/GenBank/DDBJ databases">
        <authorList>
            <person name="Nowell W R."/>
        </authorList>
    </citation>
    <scope>NUCLEOTIDE SEQUENCE</scope>
    <source>
        <strain evidence="12">Ploen Becks lab</strain>
    </source>
</reference>
<dbReference type="PANTHER" id="PTHR14978">
    <property type="entry name" value="BETA-CATENIN-LIKE PROTEIN 1 NUCLEAR ASSOCIATED PROTEIN"/>
    <property type="match status" value="1"/>
</dbReference>
<comment type="caution">
    <text evidence="12">The sequence shown here is derived from an EMBL/GenBank/DDBJ whole genome shotgun (WGS) entry which is preliminary data.</text>
</comment>
<dbReference type="Gene3D" id="1.25.10.10">
    <property type="entry name" value="Leucine-rich Repeat Variant"/>
    <property type="match status" value="1"/>
</dbReference>
<comment type="subcellular location">
    <subcellularLocation>
        <location evidence="1">Nucleus</location>
    </subcellularLocation>
</comment>
<dbReference type="OrthoDB" id="1898821at2759"/>
<comment type="subunit">
    <text evidence="7">Component of the PRP19-CDC5L splicing complex composed of a core complex comprising a homotetramer of PRPF19, CDC5L, PLRG1 and BCAS2, and at least three less stably associated proteins CTNNBL1, CWC15 and HSPA8. Interacts directly with CWC15 and CDC5L in the complex. Interacts with AICDA; the interaction is important for the antibody diversification activity of AICDA. Interacts with PRPF31 (via its NLS). Interacts (via its N-terminal NLS) with KPNA1 and KPNA2.</text>
</comment>
<evidence type="ECO:0000256" key="5">
    <source>
        <dbReference type="ARBA" id="ARBA00023242"/>
    </source>
</evidence>
<accession>A0A813M517</accession>
<keyword evidence="3" id="KW-0677">Repeat</keyword>
<evidence type="ECO:0000256" key="4">
    <source>
        <dbReference type="ARBA" id="ARBA00023054"/>
    </source>
</evidence>